<protein>
    <submittedName>
        <fullName evidence="2">Uncharacterized protein</fullName>
    </submittedName>
</protein>
<proteinExistence type="predicted"/>
<organism evidence="2 3">
    <name type="scientific">Allacma fusca</name>
    <dbReference type="NCBI Taxonomy" id="39272"/>
    <lineage>
        <taxon>Eukaryota</taxon>
        <taxon>Metazoa</taxon>
        <taxon>Ecdysozoa</taxon>
        <taxon>Arthropoda</taxon>
        <taxon>Hexapoda</taxon>
        <taxon>Collembola</taxon>
        <taxon>Symphypleona</taxon>
        <taxon>Sminthuridae</taxon>
        <taxon>Allacma</taxon>
    </lineage>
</organism>
<dbReference type="AlphaFoldDB" id="A0A8J2J5D2"/>
<keyword evidence="1" id="KW-0472">Membrane</keyword>
<keyword evidence="3" id="KW-1185">Reference proteome</keyword>
<comment type="caution">
    <text evidence="2">The sequence shown here is derived from an EMBL/GenBank/DDBJ whole genome shotgun (WGS) entry which is preliminary data.</text>
</comment>
<keyword evidence="1" id="KW-0812">Transmembrane</keyword>
<dbReference type="EMBL" id="CAJVCH010014218">
    <property type="protein sequence ID" value="CAG7677734.1"/>
    <property type="molecule type" value="Genomic_DNA"/>
</dbReference>
<evidence type="ECO:0000313" key="3">
    <source>
        <dbReference type="Proteomes" id="UP000708208"/>
    </source>
</evidence>
<keyword evidence="1" id="KW-1133">Transmembrane helix</keyword>
<evidence type="ECO:0000313" key="2">
    <source>
        <dbReference type="EMBL" id="CAG7677734.1"/>
    </source>
</evidence>
<name>A0A8J2J5D2_9HEXA</name>
<sequence length="111" mass="13066">MQCVGIYISILYMLCTYNVFLDRGRKFWKTLCRQLLGLCRYIYSSRNILSGSVYHGKEGKDKHEESFRSICIKLKTFPKTMAHSLLPCRQNLRNREQNLTMEPKTPELLEA</sequence>
<feature type="transmembrane region" description="Helical" evidence="1">
    <location>
        <begin position="6"/>
        <end position="21"/>
    </location>
</feature>
<reference evidence="2" key="1">
    <citation type="submission" date="2021-06" db="EMBL/GenBank/DDBJ databases">
        <authorList>
            <person name="Hodson N. C."/>
            <person name="Mongue J. A."/>
            <person name="Jaron S. K."/>
        </authorList>
    </citation>
    <scope>NUCLEOTIDE SEQUENCE</scope>
</reference>
<accession>A0A8J2J5D2</accession>
<evidence type="ECO:0000256" key="1">
    <source>
        <dbReference type="SAM" id="Phobius"/>
    </source>
</evidence>
<gene>
    <name evidence="2" type="ORF">AFUS01_LOCUS2498</name>
</gene>
<dbReference type="Proteomes" id="UP000708208">
    <property type="component" value="Unassembled WGS sequence"/>
</dbReference>